<protein>
    <submittedName>
        <fullName evidence="7">Sigma-70 family RNA polymerase sigma factor</fullName>
    </submittedName>
</protein>
<dbReference type="InterPro" id="IPR014284">
    <property type="entry name" value="RNA_pol_sigma-70_dom"/>
</dbReference>
<accession>A0ABT8KU21</accession>
<dbReference type="InterPro" id="IPR013324">
    <property type="entry name" value="RNA_pol_sigma_r3/r4-like"/>
</dbReference>
<name>A0ABT8KU21_9BACT</name>
<dbReference type="SUPFAM" id="SSF88946">
    <property type="entry name" value="Sigma2 domain of RNA polymerase sigma factors"/>
    <property type="match status" value="1"/>
</dbReference>
<evidence type="ECO:0000313" key="7">
    <source>
        <dbReference type="EMBL" id="MDN5204260.1"/>
    </source>
</evidence>
<keyword evidence="8" id="KW-1185">Reference proteome</keyword>
<evidence type="ECO:0000256" key="2">
    <source>
        <dbReference type="ARBA" id="ARBA00023015"/>
    </source>
</evidence>
<dbReference type="Pfam" id="PF08281">
    <property type="entry name" value="Sigma70_r4_2"/>
    <property type="match status" value="1"/>
</dbReference>
<dbReference type="NCBIfam" id="TIGR02937">
    <property type="entry name" value="sigma70-ECF"/>
    <property type="match status" value="1"/>
</dbReference>
<dbReference type="PANTHER" id="PTHR43133">
    <property type="entry name" value="RNA POLYMERASE ECF-TYPE SIGMA FACTO"/>
    <property type="match status" value="1"/>
</dbReference>
<evidence type="ECO:0000256" key="3">
    <source>
        <dbReference type="ARBA" id="ARBA00023082"/>
    </source>
</evidence>
<comment type="similarity">
    <text evidence="1">Belongs to the sigma-70 factor family. ECF subfamily.</text>
</comment>
<keyword evidence="3" id="KW-0731">Sigma factor</keyword>
<feature type="domain" description="RNA polymerase sigma factor 70 region 4 type 2" evidence="6">
    <location>
        <begin position="154"/>
        <end position="203"/>
    </location>
</feature>
<gene>
    <name evidence="7" type="ORF">QQ008_22905</name>
</gene>
<dbReference type="Gene3D" id="1.10.1740.10">
    <property type="match status" value="1"/>
</dbReference>
<feature type="domain" description="RNA polymerase sigma-70 region 2" evidence="5">
    <location>
        <begin position="54"/>
        <end position="120"/>
    </location>
</feature>
<dbReference type="InterPro" id="IPR013249">
    <property type="entry name" value="RNA_pol_sigma70_r4_t2"/>
</dbReference>
<evidence type="ECO:0000256" key="1">
    <source>
        <dbReference type="ARBA" id="ARBA00010641"/>
    </source>
</evidence>
<dbReference type="RefSeq" id="WP_346754285.1">
    <property type="nucleotide sequence ID" value="NZ_JAUJEA010000010.1"/>
</dbReference>
<organism evidence="7 8">
    <name type="scientific">Splendidivirga corallicola</name>
    <dbReference type="NCBI Taxonomy" id="3051826"/>
    <lineage>
        <taxon>Bacteria</taxon>
        <taxon>Pseudomonadati</taxon>
        <taxon>Bacteroidota</taxon>
        <taxon>Cytophagia</taxon>
        <taxon>Cytophagales</taxon>
        <taxon>Splendidivirgaceae</taxon>
        <taxon>Splendidivirga</taxon>
    </lineage>
</organism>
<dbReference type="Pfam" id="PF04542">
    <property type="entry name" value="Sigma70_r2"/>
    <property type="match status" value="1"/>
</dbReference>
<reference evidence="7" key="1">
    <citation type="submission" date="2023-06" db="EMBL/GenBank/DDBJ databases">
        <title>Genomic of Parafulvivirga corallium.</title>
        <authorList>
            <person name="Wang G."/>
        </authorList>
    </citation>
    <scope>NUCLEOTIDE SEQUENCE</scope>
    <source>
        <strain evidence="7">BMA10</strain>
    </source>
</reference>
<evidence type="ECO:0000259" key="5">
    <source>
        <dbReference type="Pfam" id="PF04542"/>
    </source>
</evidence>
<dbReference type="CDD" id="cd06171">
    <property type="entry name" value="Sigma70_r4"/>
    <property type="match status" value="1"/>
</dbReference>
<dbReference type="InterPro" id="IPR013325">
    <property type="entry name" value="RNA_pol_sigma_r2"/>
</dbReference>
<dbReference type="InterPro" id="IPR039425">
    <property type="entry name" value="RNA_pol_sigma-70-like"/>
</dbReference>
<dbReference type="InterPro" id="IPR036388">
    <property type="entry name" value="WH-like_DNA-bd_sf"/>
</dbReference>
<dbReference type="Gene3D" id="1.10.10.10">
    <property type="entry name" value="Winged helix-like DNA-binding domain superfamily/Winged helix DNA-binding domain"/>
    <property type="match status" value="1"/>
</dbReference>
<dbReference type="InterPro" id="IPR007627">
    <property type="entry name" value="RNA_pol_sigma70_r2"/>
</dbReference>
<dbReference type="EMBL" id="JAUJEA010000010">
    <property type="protein sequence ID" value="MDN5204260.1"/>
    <property type="molecule type" value="Genomic_DNA"/>
</dbReference>
<dbReference type="PANTHER" id="PTHR43133:SF46">
    <property type="entry name" value="RNA POLYMERASE SIGMA-70 FACTOR ECF SUBFAMILY"/>
    <property type="match status" value="1"/>
</dbReference>
<sequence>MKTISSGPVFKRKNEINAIEDKHPKKDNCTWSELTDAEVWSAYKHGNKEAFIHIYKTYNELLYNYGMQLCLNHELVKDNIQETFFYLQRKSKDLADVQSIKYYLYKILRRKLIAAVEQERKFQSSDEFGTRKFGIIISPELKLINSQLDEERKNRLRQALNKLPERQREAILLFYYEGFTHDEIAQIMGLKSGKYSRKHIYRGVSTLRDDLVALLILILSTHTHT</sequence>
<dbReference type="Proteomes" id="UP001172082">
    <property type="component" value="Unassembled WGS sequence"/>
</dbReference>
<evidence type="ECO:0000313" key="8">
    <source>
        <dbReference type="Proteomes" id="UP001172082"/>
    </source>
</evidence>
<keyword evidence="4" id="KW-0804">Transcription</keyword>
<keyword evidence="2" id="KW-0805">Transcription regulation</keyword>
<evidence type="ECO:0000259" key="6">
    <source>
        <dbReference type="Pfam" id="PF08281"/>
    </source>
</evidence>
<proteinExistence type="inferred from homology"/>
<evidence type="ECO:0000256" key="4">
    <source>
        <dbReference type="ARBA" id="ARBA00023163"/>
    </source>
</evidence>
<dbReference type="SUPFAM" id="SSF88659">
    <property type="entry name" value="Sigma3 and sigma4 domains of RNA polymerase sigma factors"/>
    <property type="match status" value="1"/>
</dbReference>
<comment type="caution">
    <text evidence="7">The sequence shown here is derived from an EMBL/GenBank/DDBJ whole genome shotgun (WGS) entry which is preliminary data.</text>
</comment>